<dbReference type="PANTHER" id="PTHR33322">
    <property type="entry name" value="BAG DOMAIN CONTAINING PROTEIN, EXPRESSED"/>
    <property type="match status" value="1"/>
</dbReference>
<dbReference type="PANTHER" id="PTHR33322:SF16">
    <property type="entry name" value="BAG FAMILY MOLECULAR CHAPERONE REGULATOR 6"/>
    <property type="match status" value="1"/>
</dbReference>
<dbReference type="GO" id="GO:0006457">
    <property type="term" value="P:protein folding"/>
    <property type="evidence" value="ECO:0007669"/>
    <property type="project" value="TreeGrafter"/>
</dbReference>
<evidence type="ECO:0000256" key="2">
    <source>
        <dbReference type="SAM" id="MobiDB-lite"/>
    </source>
</evidence>
<keyword evidence="5" id="KW-1185">Reference proteome</keyword>
<feature type="domain" description="BAG" evidence="3">
    <location>
        <begin position="545"/>
        <end position="622"/>
    </location>
</feature>
<feature type="region of interest" description="Disordered" evidence="2">
    <location>
        <begin position="310"/>
        <end position="365"/>
    </location>
</feature>
<dbReference type="InterPro" id="IPR040400">
    <property type="entry name" value="BAG5/6/7/8"/>
</dbReference>
<dbReference type="EMBL" id="OOIL02000890">
    <property type="protein sequence ID" value="VFQ70467.1"/>
    <property type="molecule type" value="Genomic_DNA"/>
</dbReference>
<organism evidence="4 5">
    <name type="scientific">Cuscuta campestris</name>
    <dbReference type="NCBI Taxonomy" id="132261"/>
    <lineage>
        <taxon>Eukaryota</taxon>
        <taxon>Viridiplantae</taxon>
        <taxon>Streptophyta</taxon>
        <taxon>Embryophyta</taxon>
        <taxon>Tracheophyta</taxon>
        <taxon>Spermatophyta</taxon>
        <taxon>Magnoliopsida</taxon>
        <taxon>eudicotyledons</taxon>
        <taxon>Gunneridae</taxon>
        <taxon>Pentapetalae</taxon>
        <taxon>asterids</taxon>
        <taxon>lamiids</taxon>
        <taxon>Solanales</taxon>
        <taxon>Convolvulaceae</taxon>
        <taxon>Cuscuteae</taxon>
        <taxon>Cuscuta</taxon>
        <taxon>Cuscuta subgen. Grammica</taxon>
        <taxon>Cuscuta sect. Cleistogrammica</taxon>
    </lineage>
</organism>
<dbReference type="SUPFAM" id="SSF63491">
    <property type="entry name" value="BAG domain"/>
    <property type="match status" value="1"/>
</dbReference>
<feature type="compositionally biased region" description="Basic and acidic residues" evidence="2">
    <location>
        <begin position="230"/>
        <end position="265"/>
    </location>
</feature>
<feature type="region of interest" description="Disordered" evidence="2">
    <location>
        <begin position="643"/>
        <end position="677"/>
    </location>
</feature>
<dbReference type="OrthoDB" id="787121at2759"/>
<reference evidence="4 5" key="1">
    <citation type="submission" date="2018-04" db="EMBL/GenBank/DDBJ databases">
        <authorList>
            <person name="Vogel A."/>
        </authorList>
    </citation>
    <scope>NUCLEOTIDE SEQUENCE [LARGE SCALE GENOMIC DNA]</scope>
</reference>
<protein>
    <recommendedName>
        <fullName evidence="3">BAG domain-containing protein</fullName>
    </recommendedName>
</protein>
<dbReference type="AlphaFoldDB" id="A0A484L2B8"/>
<evidence type="ECO:0000313" key="5">
    <source>
        <dbReference type="Proteomes" id="UP000595140"/>
    </source>
</evidence>
<dbReference type="SMART" id="SM00264">
    <property type="entry name" value="BAG"/>
    <property type="match status" value="1"/>
</dbReference>
<dbReference type="Pfam" id="PF02179">
    <property type="entry name" value="BAG"/>
    <property type="match status" value="1"/>
</dbReference>
<proteinExistence type="predicted"/>
<evidence type="ECO:0000256" key="1">
    <source>
        <dbReference type="ARBA" id="ARBA00023186"/>
    </source>
</evidence>
<dbReference type="InterPro" id="IPR003103">
    <property type="entry name" value="BAG_domain"/>
</dbReference>
<dbReference type="GO" id="GO:0009506">
    <property type="term" value="C:plasmodesma"/>
    <property type="evidence" value="ECO:0007669"/>
    <property type="project" value="TreeGrafter"/>
</dbReference>
<feature type="region of interest" description="Disordered" evidence="2">
    <location>
        <begin position="226"/>
        <end position="284"/>
    </location>
</feature>
<sequence>MDSYHYQRNQIPYVPYRYYYHPNAQISRPPPNLDPGKPYESCPFYAYPQPHGCCGHSYQPPSHCAFGPTYAPHTAPPPFHYAPPGSHPFCYLPQPYVSMDRPCYDFRKNFPAEYHCCGCPNHHCKPNETNAVKIEEHDEGLDKKNAEAMVPFNAKSEPYPVGWFPCGDGCREKTKECGDAYNGWLPLNFFKRSADGLEKGEDLLKTQHKPDANSMRFPFPIIWMPDQPEDSQKMERQGTDLCQKSDIESAPHMESKQSRSSKVEDNALDSMKNKGVPGNGEKMVHKGVSFPKVIPVKQLEDNDVKCIPNKIEGESTMDPTKHDTNNKSTNASTKPNTNNRDGKLDGDGPKKASTSKKTSKLPPVCLRVDPFPRKKVCNGSSRSLTHSGAEGKQNVVPKDKCPVSLNGAETCKNKGWDGTSGVAVEETAQGNTHRNVNVECRDGASGVAVEGTSEGKARKDVNVGCAVSSASENCTENDSFGVEGAPSWIEMTTGSDDNSECDNPNGQMRTQIKSLPSEDEAATKIQSAYRAFEVRKWEPLKKLKQIVSIREKVAEIRSDIQALYDSSNKPVDDKQKNVITEKIMGLLLKLDMIQGLHPIVKDVRKSVARELVSLQEKLDNGSLQVEAVPEPEQPIAADDTMKEDGNAMDVQGPTNTMDRCEDLPHPTECLQENDGQGIDDQVDDAFAGTQPPCSKELLEAKDILEPTNWDAESTDISNGLPEPLQVSTLLKEIGEIPAQDKILNSVEQVAAQTQPCEVLDNEESRICREATTTVDDVGGLPQDLSEDKQVAVESSRENHVEENKVILDTTSEYAVEDASVPKLPREEEPEDDEKRVCDENVIEVEGCGDSDATDGGDGKVVVMEEEELRKVMEGLIEAGKEQLAAINALSVRVTQLEKRLLSRRKKKAKPKFGILSNPKEITLTPPPFNHIHCRLPPLSSSLFSLISLLMPG</sequence>
<keyword evidence="1" id="KW-0143">Chaperone</keyword>
<dbReference type="InterPro" id="IPR036533">
    <property type="entry name" value="BAG_dom_sf"/>
</dbReference>
<accession>A0A484L2B8</accession>
<name>A0A484L2B8_9ASTE</name>
<evidence type="ECO:0000259" key="3">
    <source>
        <dbReference type="PROSITE" id="PS51035"/>
    </source>
</evidence>
<evidence type="ECO:0000313" key="4">
    <source>
        <dbReference type="EMBL" id="VFQ70467.1"/>
    </source>
</evidence>
<dbReference type="PROSITE" id="PS51035">
    <property type="entry name" value="BAG"/>
    <property type="match status" value="1"/>
</dbReference>
<dbReference type="GO" id="GO:0051087">
    <property type="term" value="F:protein-folding chaperone binding"/>
    <property type="evidence" value="ECO:0007669"/>
    <property type="project" value="InterPro"/>
</dbReference>
<dbReference type="Gene3D" id="1.20.58.120">
    <property type="entry name" value="BAG domain"/>
    <property type="match status" value="1"/>
</dbReference>
<feature type="compositionally biased region" description="Basic and acidic residues" evidence="2">
    <location>
        <begin position="340"/>
        <end position="350"/>
    </location>
</feature>
<dbReference type="CDD" id="cd23767">
    <property type="entry name" value="IQCD"/>
    <property type="match status" value="1"/>
</dbReference>
<dbReference type="FunFam" id="1.20.58.120:FF:000010">
    <property type="entry name" value="BAG family molecular chaperone regulator 6"/>
    <property type="match status" value="1"/>
</dbReference>
<gene>
    <name evidence="4" type="ORF">CCAM_LOCUS12243</name>
</gene>
<feature type="compositionally biased region" description="Polar residues" evidence="2">
    <location>
        <begin position="326"/>
        <end position="339"/>
    </location>
</feature>
<dbReference type="Proteomes" id="UP000595140">
    <property type="component" value="Unassembled WGS sequence"/>
</dbReference>